<name>A0A8S5NJ76_9CAUD</name>
<dbReference type="Gene3D" id="3.40.50.300">
    <property type="entry name" value="P-loop containing nucleotide triphosphate hydrolases"/>
    <property type="match status" value="1"/>
</dbReference>
<dbReference type="SUPFAM" id="SSF52540">
    <property type="entry name" value="P-loop containing nucleoside triphosphate hydrolases"/>
    <property type="match status" value="1"/>
</dbReference>
<keyword evidence="1" id="KW-0418">Kinase</keyword>
<organism evidence="1">
    <name type="scientific">Siphoviridae sp. cttFh17</name>
    <dbReference type="NCBI Taxonomy" id="2826491"/>
    <lineage>
        <taxon>Viruses</taxon>
        <taxon>Duplodnaviria</taxon>
        <taxon>Heunggongvirae</taxon>
        <taxon>Uroviricota</taxon>
        <taxon>Caudoviricetes</taxon>
    </lineage>
</organism>
<evidence type="ECO:0000313" key="1">
    <source>
        <dbReference type="EMBL" id="DAD94280.1"/>
    </source>
</evidence>
<dbReference type="EMBL" id="BK015176">
    <property type="protein sequence ID" value="DAD94280.1"/>
    <property type="molecule type" value="Genomic_DNA"/>
</dbReference>
<sequence length="186" mass="21358">MHKVFCIIGRTASGKSTIVSAVAKDMKLKVLKSYTTRARRKNEVGKHCDHTFISADDVNKYMNDMVAYTERSGYCSFATESQLMNSDLYIINPSGYSDLINTTRDIPNLQLIDIWIDCDTDQLQLRSKKRSTADNWQANYIKEEEEFNKIYFNIDPKHSYHVDNNGDISEAIGKVESIILYEQHLA</sequence>
<accession>A0A8S5NJ76</accession>
<keyword evidence="1" id="KW-0808">Transferase</keyword>
<reference evidence="1" key="1">
    <citation type="journal article" date="2021" name="Proc. Natl. Acad. Sci. U.S.A.">
        <title>A Catalog of Tens of Thousands of Viruses from Human Metagenomes Reveals Hidden Associations with Chronic Diseases.</title>
        <authorList>
            <person name="Tisza M.J."/>
            <person name="Buck C.B."/>
        </authorList>
    </citation>
    <scope>NUCLEOTIDE SEQUENCE</scope>
    <source>
        <strain evidence="1">CttFh17</strain>
    </source>
</reference>
<dbReference type="GO" id="GO:0016301">
    <property type="term" value="F:kinase activity"/>
    <property type="evidence" value="ECO:0007669"/>
    <property type="project" value="UniProtKB-KW"/>
</dbReference>
<dbReference type="InterPro" id="IPR027417">
    <property type="entry name" value="P-loop_NTPase"/>
</dbReference>
<protein>
    <submittedName>
        <fullName evidence="1">Guanylate kinase</fullName>
    </submittedName>
</protein>
<proteinExistence type="predicted"/>